<keyword evidence="1" id="KW-0547">Nucleotide-binding</keyword>
<accession>A4U3I9</accession>
<dbReference type="GO" id="GO:0003677">
    <property type="term" value="F:DNA binding"/>
    <property type="evidence" value="ECO:0007669"/>
    <property type="project" value="InterPro"/>
</dbReference>
<sequence>MIKAATPGVGTPGVCAWCSSPASTSFAPPPKARAQTAPLRKKVQDAEKRLEKLGGDKAKIEAKLADPKLYSGPGEAVAKLQKDLAELDRAIANTESEWLELHEQLEAATANA</sequence>
<keyword evidence="3" id="KW-0175">Coiled coil</keyword>
<dbReference type="InterPro" id="IPR032524">
    <property type="entry name" value="ABC_tran_C"/>
</dbReference>
<dbReference type="InterPro" id="IPR037118">
    <property type="entry name" value="Val-tRNA_synth_C_sf"/>
</dbReference>
<name>A4U3I9_9PROT</name>
<reference evidence="6" key="1">
    <citation type="journal article" date="2007" name="J. Bacteriol.">
        <title>Comparative genome analysis of four magnetotactic bacteria reveals a complex set of group-specific genes implicated in magnetosome biomineralization and function.</title>
        <authorList>
            <person name="Richter M."/>
            <person name="Kube M."/>
            <person name="Bazylinski D.A."/>
            <person name="Lombardot T."/>
            <person name="Gloeckner F.O."/>
            <person name="Reinhardt R."/>
            <person name="Schueler D."/>
        </authorList>
    </citation>
    <scope>NUCLEOTIDE SEQUENCE</scope>
    <source>
        <strain evidence="6">MSR-1</strain>
    </source>
</reference>
<dbReference type="Pfam" id="PF16326">
    <property type="entry name" value="ABC_tran_CTD"/>
    <property type="match status" value="1"/>
</dbReference>
<dbReference type="EMBL" id="CU459003">
    <property type="protein sequence ID" value="CAM77446.1"/>
    <property type="molecule type" value="Genomic_DNA"/>
</dbReference>
<proteinExistence type="predicted"/>
<evidence type="ECO:0000256" key="1">
    <source>
        <dbReference type="ARBA" id="ARBA00022741"/>
    </source>
</evidence>
<feature type="region of interest" description="Disordered" evidence="4">
    <location>
        <begin position="22"/>
        <end position="42"/>
    </location>
</feature>
<evidence type="ECO:0000313" key="6">
    <source>
        <dbReference type="EMBL" id="CAM77446.1"/>
    </source>
</evidence>
<dbReference type="AlphaFoldDB" id="A4U3I9"/>
<protein>
    <submittedName>
        <fullName evidence="6">ATPase components of ABC transporters with duplicated ATPase domains</fullName>
    </submittedName>
</protein>
<evidence type="ECO:0000256" key="4">
    <source>
        <dbReference type="SAM" id="MobiDB-lite"/>
    </source>
</evidence>
<evidence type="ECO:0000256" key="3">
    <source>
        <dbReference type="SAM" id="Coils"/>
    </source>
</evidence>
<evidence type="ECO:0000256" key="2">
    <source>
        <dbReference type="ARBA" id="ARBA00022840"/>
    </source>
</evidence>
<keyword evidence="2" id="KW-0067">ATP-binding</keyword>
<gene>
    <name evidence="6" type="ORF">MGR_0202</name>
</gene>
<dbReference type="GO" id="GO:0005524">
    <property type="term" value="F:ATP binding"/>
    <property type="evidence" value="ECO:0007669"/>
    <property type="project" value="UniProtKB-KW"/>
</dbReference>
<evidence type="ECO:0000259" key="5">
    <source>
        <dbReference type="Pfam" id="PF16326"/>
    </source>
</evidence>
<organism evidence="6">
    <name type="scientific">Magnetospirillum gryphiswaldense</name>
    <dbReference type="NCBI Taxonomy" id="55518"/>
    <lineage>
        <taxon>Bacteria</taxon>
        <taxon>Pseudomonadati</taxon>
        <taxon>Pseudomonadota</taxon>
        <taxon>Alphaproteobacteria</taxon>
        <taxon>Rhodospirillales</taxon>
        <taxon>Rhodospirillaceae</taxon>
        <taxon>Magnetospirillum</taxon>
    </lineage>
</organism>
<feature type="coiled-coil region" evidence="3">
    <location>
        <begin position="43"/>
        <end position="97"/>
    </location>
</feature>
<dbReference type="Gene3D" id="1.10.287.380">
    <property type="entry name" value="Valyl-tRNA synthetase, C-terminal domain"/>
    <property type="match status" value="1"/>
</dbReference>
<feature type="domain" description="ABC transporter Uup C-terminal" evidence="5">
    <location>
        <begin position="40"/>
        <end position="103"/>
    </location>
</feature>